<dbReference type="EMBL" id="BBVC01000095">
    <property type="protein sequence ID" value="GAO98824.1"/>
    <property type="molecule type" value="Genomic_DNA"/>
</dbReference>
<organism evidence="1 2">
    <name type="scientific">Caedimonas varicaedens</name>
    <dbReference type="NCBI Taxonomy" id="1629334"/>
    <lineage>
        <taxon>Bacteria</taxon>
        <taxon>Pseudomonadati</taxon>
        <taxon>Pseudomonadota</taxon>
        <taxon>Alphaproteobacteria</taxon>
        <taxon>Holosporales</taxon>
        <taxon>Caedimonadaceae</taxon>
        <taxon>Caedimonas</taxon>
    </lineage>
</organism>
<evidence type="ECO:0008006" key="3">
    <source>
        <dbReference type="Google" id="ProtNLM"/>
    </source>
</evidence>
<evidence type="ECO:0000313" key="2">
    <source>
        <dbReference type="Proteomes" id="UP000036771"/>
    </source>
</evidence>
<evidence type="ECO:0000313" key="1">
    <source>
        <dbReference type="EMBL" id="GAO98824.1"/>
    </source>
</evidence>
<dbReference type="AlphaFoldDB" id="A0A0K8MG00"/>
<dbReference type="Proteomes" id="UP000036771">
    <property type="component" value="Unassembled WGS sequence"/>
</dbReference>
<gene>
    <name evidence="1" type="ORF">Cva_01493</name>
</gene>
<protein>
    <recommendedName>
        <fullName evidence="3">Lipoprotein</fullName>
    </recommendedName>
</protein>
<sequence length="211" mass="23612">MILKVKDLGFLLFCFLVFGLTGCGVFKEEDTSGDPKFNLQTVNIILDTDANNYSATEVDLVIAYKMDLFKSLMKMKAADYFAIAEQIRRDYPEMLKVWHWELTPGQTINDYQLSSCFMCPEAFGAVIFARYLTPGSHRVRVGSSDTIHVLLKKEDLCIVEQGCPNHSLLLPTASDNDAKKGKSFKPSQPSELEGEMKKITAVADKIKGVLK</sequence>
<accession>A0A0K8MG00</accession>
<reference evidence="1 2" key="1">
    <citation type="submission" date="2015-03" db="EMBL/GenBank/DDBJ databases">
        <title>Caedibacter varicaedens, whole genome shotgun sequence.</title>
        <authorList>
            <person name="Suzuki H."/>
            <person name="Dapper A.L."/>
            <person name="Gibson A.K."/>
            <person name="Jackson C."/>
            <person name="Lee H."/>
            <person name="Pejaver V.R."/>
            <person name="Doak T."/>
            <person name="Lynch M."/>
        </authorList>
    </citation>
    <scope>NUCLEOTIDE SEQUENCE [LARGE SCALE GENOMIC DNA]</scope>
</reference>
<comment type="caution">
    <text evidence="1">The sequence shown here is derived from an EMBL/GenBank/DDBJ whole genome shotgun (WGS) entry which is preliminary data.</text>
</comment>
<dbReference type="OrthoDB" id="8588447at2"/>
<keyword evidence="2" id="KW-1185">Reference proteome</keyword>
<proteinExistence type="predicted"/>
<name>A0A0K8MG00_9PROT</name>
<dbReference type="STRING" id="1629334.Cva_01493"/>
<dbReference type="PROSITE" id="PS51257">
    <property type="entry name" value="PROKAR_LIPOPROTEIN"/>
    <property type="match status" value="1"/>
</dbReference>